<evidence type="ECO:0000256" key="1">
    <source>
        <dbReference type="ARBA" id="ARBA00022670"/>
    </source>
</evidence>
<feature type="non-terminal residue" evidence="10">
    <location>
        <position position="1"/>
    </location>
</feature>
<evidence type="ECO:0000259" key="9">
    <source>
        <dbReference type="PROSITE" id="PS50215"/>
    </source>
</evidence>
<protein>
    <submittedName>
        <fullName evidence="10">Reprolysin family zinc metalloprotease</fullName>
    </submittedName>
</protein>
<keyword evidence="4 8" id="KW-0862">Zinc</keyword>
<dbReference type="Pfam" id="PF13574">
    <property type="entry name" value="Reprolysin_2"/>
    <property type="match status" value="1"/>
</dbReference>
<feature type="active site" evidence="8">
    <location>
        <position position="290"/>
    </location>
</feature>
<organism evidence="10 11">
    <name type="scientific">Brachionus plicatilis</name>
    <name type="common">Marine rotifer</name>
    <name type="synonym">Brachionus muelleri</name>
    <dbReference type="NCBI Taxonomy" id="10195"/>
    <lineage>
        <taxon>Eukaryota</taxon>
        <taxon>Metazoa</taxon>
        <taxon>Spiralia</taxon>
        <taxon>Gnathifera</taxon>
        <taxon>Rotifera</taxon>
        <taxon>Eurotatoria</taxon>
        <taxon>Monogononta</taxon>
        <taxon>Pseudotrocha</taxon>
        <taxon>Ploima</taxon>
        <taxon>Brachionidae</taxon>
        <taxon>Brachionus</taxon>
    </lineage>
</organism>
<keyword evidence="7" id="KW-0325">Glycoprotein</keyword>
<reference evidence="10 11" key="1">
    <citation type="journal article" date="2018" name="Sci. Rep.">
        <title>Genomic signatures of local adaptation to the degree of environmental predictability in rotifers.</title>
        <authorList>
            <person name="Franch-Gras L."/>
            <person name="Hahn C."/>
            <person name="Garcia-Roger E.M."/>
            <person name="Carmona M.J."/>
            <person name="Serra M."/>
            <person name="Gomez A."/>
        </authorList>
    </citation>
    <scope>NUCLEOTIDE SEQUENCE [LARGE SCALE GENOMIC DNA]</scope>
    <source>
        <strain evidence="10">HYR1</strain>
    </source>
</reference>
<name>A0A3M7P5B9_BRAPC</name>
<dbReference type="GO" id="GO:0004222">
    <property type="term" value="F:metalloendopeptidase activity"/>
    <property type="evidence" value="ECO:0007669"/>
    <property type="project" value="InterPro"/>
</dbReference>
<keyword evidence="1 10" id="KW-0645">Protease</keyword>
<dbReference type="PANTHER" id="PTHR11905">
    <property type="entry name" value="ADAM A DISINTEGRIN AND METALLOPROTEASE DOMAIN"/>
    <property type="match status" value="1"/>
</dbReference>
<evidence type="ECO:0000313" key="11">
    <source>
        <dbReference type="Proteomes" id="UP000276133"/>
    </source>
</evidence>
<comment type="caution">
    <text evidence="10">The sequence shown here is derived from an EMBL/GenBank/DDBJ whole genome shotgun (WGS) entry which is preliminary data.</text>
</comment>
<comment type="caution">
    <text evidence="8">Lacks conserved residue(s) required for the propagation of feature annotation.</text>
</comment>
<dbReference type="GO" id="GO:0006509">
    <property type="term" value="P:membrane protein ectodomain proteolysis"/>
    <property type="evidence" value="ECO:0007669"/>
    <property type="project" value="TreeGrafter"/>
</dbReference>
<keyword evidence="5 10" id="KW-0482">Metalloprotease</keyword>
<feature type="domain" description="Peptidase M12B" evidence="9">
    <location>
        <begin position="108"/>
        <end position="344"/>
    </location>
</feature>
<dbReference type="Pfam" id="PF17771">
    <property type="entry name" value="ADAMTS_CR_2"/>
    <property type="match status" value="1"/>
</dbReference>
<dbReference type="InterPro" id="IPR041645">
    <property type="entry name" value="ADAMTS_CR_2"/>
</dbReference>
<dbReference type="GO" id="GO:0046872">
    <property type="term" value="F:metal ion binding"/>
    <property type="evidence" value="ECO:0007669"/>
    <property type="project" value="UniProtKB-KW"/>
</dbReference>
<evidence type="ECO:0000256" key="5">
    <source>
        <dbReference type="ARBA" id="ARBA00023049"/>
    </source>
</evidence>
<evidence type="ECO:0000256" key="2">
    <source>
        <dbReference type="ARBA" id="ARBA00022723"/>
    </source>
</evidence>
<evidence type="ECO:0000313" key="10">
    <source>
        <dbReference type="EMBL" id="RMZ94255.1"/>
    </source>
</evidence>
<evidence type="ECO:0000256" key="7">
    <source>
        <dbReference type="ARBA" id="ARBA00023180"/>
    </source>
</evidence>
<dbReference type="InterPro" id="IPR001590">
    <property type="entry name" value="Peptidase_M12B"/>
</dbReference>
<keyword evidence="2 8" id="KW-0479">Metal-binding</keyword>
<dbReference type="Gene3D" id="3.40.1620.60">
    <property type="match status" value="1"/>
</dbReference>
<dbReference type="EMBL" id="REGN01013190">
    <property type="protein sequence ID" value="RMZ94255.1"/>
    <property type="molecule type" value="Genomic_DNA"/>
</dbReference>
<evidence type="ECO:0000256" key="4">
    <source>
        <dbReference type="ARBA" id="ARBA00022833"/>
    </source>
</evidence>
<gene>
    <name evidence="10" type="ORF">BpHYR1_022736</name>
</gene>
<sequence length="560" mass="63519">KFAHYQEKNGMGFGTLILRPNNVFSLYARIFGKQNPDYFIDITPHVSKNKHIIRRRSLSDELPKLANYYAFNDDLIVPESSLIKKLKKFKQNAKTRPRKNAEINPQIVDVEILIVTDPSIYEQHKDYLAKNDDDSIFQSILDYYIFSINGVNQKYKNSFENDPDLRINIRLSNIIAIKHALSKKDETNCPWTYSEVLSVEGFQTFRNKRVIKRKALDLFADFITSLQIDFPFDHAIGVFNKDLWNENELQTPSERSGLLGAAYTGAICDYGFSVVEDFGGFSNIYAMAHELGHSLGANHDQSVPETASCLASEYFLMSPFISYSKMDNLQRFSECSIEQIKNFILKDGMISKQAACLSKITKKEFNLPGFANFSLTGQYWNATDQCKMQYGHQATFCSSKTDNICNFLYCRPNNESDCVSIGPAVDGTFCDSNSVCAKGKCQNPKAKNSCIYGDDLVKPQDFGIGSSNLVVTCQEWFSIMHNHGKSIDYFCNKLDGDKICCESCARYKLLKCQDLDFNCPSYKFNCFVGDIGFKSGAIAKIENVCLRTCGICDSKFYKKK</sequence>
<feature type="binding site" evidence="8">
    <location>
        <position position="299"/>
    </location>
    <ligand>
        <name>Zn(2+)</name>
        <dbReference type="ChEBI" id="CHEBI:29105"/>
        <note>catalytic</note>
    </ligand>
</feature>
<dbReference type="Gene3D" id="3.40.390.10">
    <property type="entry name" value="Collagenase (Catalytic Domain)"/>
    <property type="match status" value="1"/>
</dbReference>
<keyword evidence="11" id="KW-1185">Reference proteome</keyword>
<dbReference type="Proteomes" id="UP000276133">
    <property type="component" value="Unassembled WGS sequence"/>
</dbReference>
<keyword evidence="3" id="KW-0378">Hydrolase</keyword>
<feature type="binding site" evidence="8">
    <location>
        <position position="289"/>
    </location>
    <ligand>
        <name>Zn(2+)</name>
        <dbReference type="ChEBI" id="CHEBI:29105"/>
        <note>catalytic</note>
    </ligand>
</feature>
<dbReference type="InterPro" id="IPR024079">
    <property type="entry name" value="MetalloPept_cat_dom_sf"/>
</dbReference>
<evidence type="ECO:0000256" key="3">
    <source>
        <dbReference type="ARBA" id="ARBA00022801"/>
    </source>
</evidence>
<evidence type="ECO:0000256" key="6">
    <source>
        <dbReference type="ARBA" id="ARBA00023157"/>
    </source>
</evidence>
<dbReference type="SUPFAM" id="SSF55486">
    <property type="entry name" value="Metalloproteases ('zincins'), catalytic domain"/>
    <property type="match status" value="1"/>
</dbReference>
<dbReference type="PROSITE" id="PS50215">
    <property type="entry name" value="ADAM_MEPRO"/>
    <property type="match status" value="1"/>
</dbReference>
<proteinExistence type="predicted"/>
<accession>A0A3M7P5B9</accession>
<dbReference type="OrthoDB" id="6134861at2759"/>
<dbReference type="AlphaFoldDB" id="A0A3M7P5B9"/>
<dbReference type="PANTHER" id="PTHR11905:SF249">
    <property type="entry name" value="SOL NARAE, ISOFORM C"/>
    <property type="match status" value="1"/>
</dbReference>
<evidence type="ECO:0000256" key="8">
    <source>
        <dbReference type="PROSITE-ProRule" id="PRU00276"/>
    </source>
</evidence>
<feature type="binding site" evidence="8">
    <location>
        <position position="293"/>
    </location>
    <ligand>
        <name>Zn(2+)</name>
        <dbReference type="ChEBI" id="CHEBI:29105"/>
        <note>catalytic</note>
    </ligand>
</feature>
<keyword evidence="6" id="KW-1015">Disulfide bond</keyword>